<keyword evidence="4" id="KW-0931">ER-Golgi transport</keyword>
<keyword evidence="4" id="KW-0472">Membrane</keyword>
<proteinExistence type="inferred from homology"/>
<evidence type="ECO:0000256" key="2">
    <source>
        <dbReference type="ARBA" id="ARBA00022448"/>
    </source>
</evidence>
<evidence type="ECO:0000313" key="5">
    <source>
        <dbReference type="EMBL" id="KAF1835777.1"/>
    </source>
</evidence>
<evidence type="ECO:0000256" key="4">
    <source>
        <dbReference type="RuleBase" id="RU367013"/>
    </source>
</evidence>
<evidence type="ECO:0000256" key="3">
    <source>
        <dbReference type="ARBA" id="ARBA00022927"/>
    </source>
</evidence>
<dbReference type="CDD" id="cd15832">
    <property type="entry name" value="SNAP"/>
    <property type="match status" value="1"/>
</dbReference>
<dbReference type="PANTHER" id="PTHR13768:SF8">
    <property type="entry name" value="ALPHA-SOLUBLE NSF ATTACHMENT PROTEIN"/>
    <property type="match status" value="1"/>
</dbReference>
<dbReference type="InterPro" id="IPR000744">
    <property type="entry name" value="NSF_attach"/>
</dbReference>
<dbReference type="EMBL" id="ML975282">
    <property type="protein sequence ID" value="KAF1835777.1"/>
    <property type="molecule type" value="Genomic_DNA"/>
</dbReference>
<dbReference type="Pfam" id="PF14938">
    <property type="entry name" value="SNAP"/>
    <property type="match status" value="2"/>
</dbReference>
<sequence>MAGDPRALLRQAETSLQKASGGFSFFGGGKQEKYEAAADQFTAAANAFRMQKMGKEAGEAFEKAAAIQRQQLNEPDDEANTLTEAFKAYRKDDPEAAARCLEKAIAHYCSKGNFRRAATHKQNLGELYEVELGDNARAGAAYEEAAGWYESDNAEVTNSTISQTFLDTTNTPKQALANKLWLKTADLVALEGKDYYKAIELYEKVATSSIQSNLMRWSVKEYLLKAGICQLCTGDQVGVNTALDRYRELDPGFTQQREHQLLTDLAAAVQEGDQEVFSEKLFQYDQLTKLDKWKTTLLLRVKNTIEEGGEDFS</sequence>
<dbReference type="Gene3D" id="1.25.40.10">
    <property type="entry name" value="Tetratricopeptide repeat domain"/>
    <property type="match status" value="1"/>
</dbReference>
<comment type="function">
    <text evidence="4">Required for vesicular transport between the endoplasmic reticulum and the Golgi apparatus.</text>
</comment>
<keyword evidence="6" id="KW-1185">Reference proteome</keyword>
<dbReference type="GO" id="GO:0019905">
    <property type="term" value="F:syntaxin binding"/>
    <property type="evidence" value="ECO:0007669"/>
    <property type="project" value="TreeGrafter"/>
</dbReference>
<dbReference type="InterPro" id="IPR011990">
    <property type="entry name" value="TPR-like_helical_dom_sf"/>
</dbReference>
<dbReference type="AlphaFoldDB" id="A0A6A5KIU5"/>
<dbReference type="PRINTS" id="PR00448">
    <property type="entry name" value="NSFATTACHMNT"/>
</dbReference>
<dbReference type="GO" id="GO:0035494">
    <property type="term" value="P:SNARE complex disassembly"/>
    <property type="evidence" value="ECO:0007669"/>
    <property type="project" value="TreeGrafter"/>
</dbReference>
<reference evidence="5" key="1">
    <citation type="submission" date="2020-01" db="EMBL/GenBank/DDBJ databases">
        <authorList>
            <consortium name="DOE Joint Genome Institute"/>
            <person name="Haridas S."/>
            <person name="Albert R."/>
            <person name="Binder M."/>
            <person name="Bloem J."/>
            <person name="Labutti K."/>
            <person name="Salamov A."/>
            <person name="Andreopoulos B."/>
            <person name="Baker S.E."/>
            <person name="Barry K."/>
            <person name="Bills G."/>
            <person name="Bluhm B.H."/>
            <person name="Cannon C."/>
            <person name="Castanera R."/>
            <person name="Culley D.E."/>
            <person name="Daum C."/>
            <person name="Ezra D."/>
            <person name="Gonzalez J.B."/>
            <person name="Henrissat B."/>
            <person name="Kuo A."/>
            <person name="Liang C."/>
            <person name="Lipzen A."/>
            <person name="Lutzoni F."/>
            <person name="Magnuson J."/>
            <person name="Mondo S."/>
            <person name="Nolan M."/>
            <person name="Ohm R."/>
            <person name="Pangilinan J."/>
            <person name="Park H.-J."/>
            <person name="Ramirez L."/>
            <person name="Alfaro M."/>
            <person name="Sun H."/>
            <person name="Tritt A."/>
            <person name="Yoshinaga Y."/>
            <person name="Zwiers L.-H."/>
            <person name="Turgeon B.G."/>
            <person name="Goodwin S.B."/>
            <person name="Spatafora J.W."/>
            <person name="Crous P.W."/>
            <person name="Grigoriev I.V."/>
        </authorList>
    </citation>
    <scope>NUCLEOTIDE SEQUENCE</scope>
    <source>
        <strain evidence="5">P77</strain>
    </source>
</reference>
<protein>
    <submittedName>
        <fullName evidence="5">Alpha-soluble NSF attachment protein</fullName>
    </submittedName>
</protein>
<accession>A0A6A5KIU5</accession>
<keyword evidence="2 4" id="KW-0813">Transport</keyword>
<gene>
    <name evidence="5" type="ORF">BDW02DRAFT_638366</name>
</gene>
<organism evidence="5 6">
    <name type="scientific">Decorospora gaudefroyi</name>
    <dbReference type="NCBI Taxonomy" id="184978"/>
    <lineage>
        <taxon>Eukaryota</taxon>
        <taxon>Fungi</taxon>
        <taxon>Dikarya</taxon>
        <taxon>Ascomycota</taxon>
        <taxon>Pezizomycotina</taxon>
        <taxon>Dothideomycetes</taxon>
        <taxon>Pleosporomycetidae</taxon>
        <taxon>Pleosporales</taxon>
        <taxon>Pleosporineae</taxon>
        <taxon>Pleosporaceae</taxon>
        <taxon>Decorospora</taxon>
    </lineage>
</organism>
<dbReference type="SUPFAM" id="SSF48452">
    <property type="entry name" value="TPR-like"/>
    <property type="match status" value="1"/>
</dbReference>
<dbReference type="OrthoDB" id="9984275at2759"/>
<name>A0A6A5KIU5_9PLEO</name>
<dbReference type="Proteomes" id="UP000800040">
    <property type="component" value="Unassembled WGS sequence"/>
</dbReference>
<dbReference type="GO" id="GO:0031201">
    <property type="term" value="C:SNARE complex"/>
    <property type="evidence" value="ECO:0007669"/>
    <property type="project" value="TreeGrafter"/>
</dbReference>
<keyword evidence="3 4" id="KW-0653">Protein transport</keyword>
<comment type="subcellular location">
    <subcellularLocation>
        <location evidence="4">Membrane</location>
        <topology evidence="4">Peripheral membrane protein</topology>
    </subcellularLocation>
</comment>
<dbReference type="GO" id="GO:0005774">
    <property type="term" value="C:vacuolar membrane"/>
    <property type="evidence" value="ECO:0007669"/>
    <property type="project" value="TreeGrafter"/>
</dbReference>
<evidence type="ECO:0000256" key="1">
    <source>
        <dbReference type="ARBA" id="ARBA00010050"/>
    </source>
</evidence>
<dbReference type="GO" id="GO:0005483">
    <property type="term" value="F:soluble NSF attachment protein activity"/>
    <property type="evidence" value="ECO:0007669"/>
    <property type="project" value="TreeGrafter"/>
</dbReference>
<comment type="similarity">
    <text evidence="1 4">Belongs to the SNAP family.</text>
</comment>
<evidence type="ECO:0000313" key="6">
    <source>
        <dbReference type="Proteomes" id="UP000800040"/>
    </source>
</evidence>
<dbReference type="GO" id="GO:0006886">
    <property type="term" value="P:intracellular protein transport"/>
    <property type="evidence" value="ECO:0007669"/>
    <property type="project" value="UniProtKB-UniRule"/>
</dbReference>
<dbReference type="PANTHER" id="PTHR13768">
    <property type="entry name" value="SOLUBLE NSF ATTACHMENT PROTEIN SNAP"/>
    <property type="match status" value="1"/>
</dbReference>